<keyword evidence="3 6" id="KW-0812">Transmembrane</keyword>
<comment type="subcellular location">
    <subcellularLocation>
        <location evidence="1">Membrane</location>
        <topology evidence="1">Multi-pass membrane protein</topology>
    </subcellularLocation>
</comment>
<feature type="transmembrane region" description="Helical" evidence="6">
    <location>
        <begin position="190"/>
        <end position="208"/>
    </location>
</feature>
<keyword evidence="2" id="KW-0813">Transport</keyword>
<dbReference type="PROSITE" id="PS50850">
    <property type="entry name" value="MFS"/>
    <property type="match status" value="1"/>
</dbReference>
<dbReference type="KEGG" id="ddb:E7747_12765"/>
<reference evidence="9" key="1">
    <citation type="submission" date="2019-02" db="EMBL/GenBank/DDBJ databases">
        <title>Isolation and identification of novel species under the genus Muribaculum.</title>
        <authorList>
            <person name="Miyake S."/>
            <person name="Ding Y."/>
            <person name="Low A."/>
            <person name="Soh M."/>
            <person name="Seedorf H."/>
        </authorList>
    </citation>
    <scope>NUCLEOTIDE SEQUENCE [LARGE SCALE GENOMIC DNA]</scope>
    <source>
        <strain evidence="9">H5</strain>
    </source>
</reference>
<keyword evidence="5 6" id="KW-0472">Membrane</keyword>
<feature type="transmembrane region" description="Helical" evidence="6">
    <location>
        <begin position="12"/>
        <end position="29"/>
    </location>
</feature>
<gene>
    <name evidence="8" type="ORF">E7747_12765</name>
</gene>
<name>A0A4P7W6F6_9BACT</name>
<feature type="transmembrane region" description="Helical" evidence="6">
    <location>
        <begin position="292"/>
        <end position="312"/>
    </location>
</feature>
<feature type="transmembrane region" description="Helical" evidence="6">
    <location>
        <begin position="378"/>
        <end position="403"/>
    </location>
</feature>
<dbReference type="PANTHER" id="PTHR19432">
    <property type="entry name" value="SUGAR TRANSPORTER"/>
    <property type="match status" value="1"/>
</dbReference>
<dbReference type="PANTHER" id="PTHR19432:SF35">
    <property type="entry name" value="SOLUTE CARRIER FAMILY 45 MEMBER 3 ISOFORM X1"/>
    <property type="match status" value="1"/>
</dbReference>
<feature type="transmembrane region" description="Helical" evidence="6">
    <location>
        <begin position="80"/>
        <end position="99"/>
    </location>
</feature>
<feature type="transmembrane region" description="Helical" evidence="6">
    <location>
        <begin position="245"/>
        <end position="264"/>
    </location>
</feature>
<feature type="transmembrane region" description="Helical" evidence="6">
    <location>
        <begin position="319"/>
        <end position="338"/>
    </location>
</feature>
<evidence type="ECO:0000256" key="2">
    <source>
        <dbReference type="ARBA" id="ARBA00022448"/>
    </source>
</evidence>
<evidence type="ECO:0000313" key="8">
    <source>
        <dbReference type="EMBL" id="QCD43711.1"/>
    </source>
</evidence>
<feature type="transmembrane region" description="Helical" evidence="6">
    <location>
        <begin position="49"/>
        <end position="68"/>
    </location>
</feature>
<feature type="transmembrane region" description="Helical" evidence="6">
    <location>
        <begin position="409"/>
        <end position="429"/>
    </location>
</feature>
<dbReference type="CDD" id="cd17313">
    <property type="entry name" value="MFS_SLC45_SUC"/>
    <property type="match status" value="1"/>
</dbReference>
<evidence type="ECO:0000313" key="9">
    <source>
        <dbReference type="Proteomes" id="UP000297149"/>
    </source>
</evidence>
<feature type="transmembrane region" description="Helical" evidence="6">
    <location>
        <begin position="344"/>
        <end position="366"/>
    </location>
</feature>
<evidence type="ECO:0000256" key="3">
    <source>
        <dbReference type="ARBA" id="ARBA00022692"/>
    </source>
</evidence>
<keyword evidence="4 6" id="KW-1133">Transmembrane helix</keyword>
<evidence type="ECO:0000256" key="5">
    <source>
        <dbReference type="ARBA" id="ARBA00023136"/>
    </source>
</evidence>
<feature type="domain" description="Major facilitator superfamily (MFS) profile" evidence="7">
    <location>
        <begin position="245"/>
        <end position="443"/>
    </location>
</feature>
<feature type="transmembrane region" description="Helical" evidence="6">
    <location>
        <begin position="146"/>
        <end position="170"/>
    </location>
</feature>
<dbReference type="EMBL" id="CP039396">
    <property type="protein sequence ID" value="QCD43711.1"/>
    <property type="molecule type" value="Genomic_DNA"/>
</dbReference>
<dbReference type="SUPFAM" id="SSF103473">
    <property type="entry name" value="MFS general substrate transporter"/>
    <property type="match status" value="1"/>
</dbReference>
<sequence length="443" mass="48134">MKNKPDQSFMKLWNLSFGFFGVQIAYALQSANISRIFATLGADPHSLSFFWILPPLMGILVQPLVGAASDRTWNRLGRRLPYLLLGAAVAVVVMCLLPNAGSFGLSVGGAMIFGFIALMFLDTSINMAMQSFKMLVGDQVNERQKGLAYSIQSFLCNAGSLVGYLAPITLTAIGVSNLAPIGQVPDAVTYSFYIGAAVLILCVIYSFATIREMPPKEYAEYHGITESQKEEKSGMLYLLRHAPKTFWTVGLVQFFCWAAFLYMWTYTPGAIADTVWGTTDTETEAYQTAGNWVGVLFAVQAVGSVLWAIVIPRFKNHKVIYALSLLLGAVGFISTLFITDKFVLFISFLLVGCAWAAMLALPFTILTNSISGKNMGTYLGLFNGTICVPQICAAALGGVILSLLGGRQISMLVLAGIFLVLGAICVSFVKETYPEVQDETVME</sequence>
<evidence type="ECO:0000256" key="6">
    <source>
        <dbReference type="SAM" id="Phobius"/>
    </source>
</evidence>
<dbReference type="RefSeq" id="WP_136417120.1">
    <property type="nucleotide sequence ID" value="NZ_CP039396.1"/>
</dbReference>
<protein>
    <submittedName>
        <fullName evidence="8">MFS transporter</fullName>
    </submittedName>
</protein>
<dbReference type="GO" id="GO:0016020">
    <property type="term" value="C:membrane"/>
    <property type="evidence" value="ECO:0007669"/>
    <property type="project" value="UniProtKB-SubCell"/>
</dbReference>
<dbReference type="Gene3D" id="1.20.1250.20">
    <property type="entry name" value="MFS general substrate transporter like domains"/>
    <property type="match status" value="1"/>
</dbReference>
<keyword evidence="9" id="KW-1185">Reference proteome</keyword>
<evidence type="ECO:0000259" key="7">
    <source>
        <dbReference type="PROSITE" id="PS50850"/>
    </source>
</evidence>
<dbReference type="GO" id="GO:0022857">
    <property type="term" value="F:transmembrane transporter activity"/>
    <property type="evidence" value="ECO:0007669"/>
    <property type="project" value="InterPro"/>
</dbReference>
<evidence type="ECO:0000256" key="1">
    <source>
        <dbReference type="ARBA" id="ARBA00004141"/>
    </source>
</evidence>
<evidence type="ECO:0000256" key="4">
    <source>
        <dbReference type="ARBA" id="ARBA00022989"/>
    </source>
</evidence>
<organism evidence="8 9">
    <name type="scientific">Duncaniella dubosii</name>
    <dbReference type="NCBI Taxonomy" id="2518971"/>
    <lineage>
        <taxon>Bacteria</taxon>
        <taxon>Pseudomonadati</taxon>
        <taxon>Bacteroidota</taxon>
        <taxon>Bacteroidia</taxon>
        <taxon>Bacteroidales</taxon>
        <taxon>Muribaculaceae</taxon>
        <taxon>Duncaniella</taxon>
    </lineage>
</organism>
<proteinExistence type="predicted"/>
<feature type="transmembrane region" description="Helical" evidence="6">
    <location>
        <begin position="105"/>
        <end position="125"/>
    </location>
</feature>
<dbReference type="InterPro" id="IPR020846">
    <property type="entry name" value="MFS_dom"/>
</dbReference>
<dbReference type="Proteomes" id="UP000297149">
    <property type="component" value="Chromosome"/>
</dbReference>
<dbReference type="Pfam" id="PF13347">
    <property type="entry name" value="MFS_2"/>
    <property type="match status" value="1"/>
</dbReference>
<dbReference type="AlphaFoldDB" id="A0A4P7W6F6"/>
<dbReference type="InterPro" id="IPR036259">
    <property type="entry name" value="MFS_trans_sf"/>
</dbReference>
<accession>A0A4P7W6F6</accession>